<dbReference type="PRINTS" id="PR00050">
    <property type="entry name" value="COLDSHOCK"/>
</dbReference>
<dbReference type="SUPFAM" id="SSF50249">
    <property type="entry name" value="Nucleic acid-binding proteins"/>
    <property type="match status" value="1"/>
</dbReference>
<dbReference type="InterPro" id="IPR002059">
    <property type="entry name" value="CSP_DNA-bd"/>
</dbReference>
<keyword evidence="3" id="KW-1185">Reference proteome</keyword>
<dbReference type="InterPro" id="IPR012340">
    <property type="entry name" value="NA-bd_OB-fold"/>
</dbReference>
<protein>
    <recommendedName>
        <fullName evidence="1">CSD domain-containing protein</fullName>
    </recommendedName>
</protein>
<comment type="caution">
    <text evidence="2">The sequence shown here is derived from an EMBL/GenBank/DDBJ whole genome shotgun (WGS) entry which is preliminary data.</text>
</comment>
<accession>A0A1S2PNK3</accession>
<evidence type="ECO:0000313" key="3">
    <source>
        <dbReference type="Proteomes" id="UP000179642"/>
    </source>
</evidence>
<name>A0A1S2PNK3_9ACTN</name>
<dbReference type="Proteomes" id="UP000179642">
    <property type="component" value="Unassembled WGS sequence"/>
</dbReference>
<evidence type="ECO:0000259" key="1">
    <source>
        <dbReference type="PROSITE" id="PS51857"/>
    </source>
</evidence>
<dbReference type="RefSeq" id="WP_071385093.1">
    <property type="nucleotide sequence ID" value="NZ_MLYO01000067.1"/>
</dbReference>
<proteinExistence type="predicted"/>
<sequence length="72" mass="8195">MSERVSGVVRWFNQVRGYGYIDGDDGREARVRREDIEGGTFVTEGLRVTYEVREGAADELEAVRVQIAEHVH</sequence>
<dbReference type="PROSITE" id="PS51857">
    <property type="entry name" value="CSD_2"/>
    <property type="match status" value="1"/>
</dbReference>
<dbReference type="GO" id="GO:0003676">
    <property type="term" value="F:nucleic acid binding"/>
    <property type="evidence" value="ECO:0007669"/>
    <property type="project" value="InterPro"/>
</dbReference>
<feature type="domain" description="CSD" evidence="1">
    <location>
        <begin position="4"/>
        <end position="67"/>
    </location>
</feature>
<gene>
    <name evidence="2" type="ORF">BIV23_35580</name>
</gene>
<dbReference type="Pfam" id="PF00313">
    <property type="entry name" value="CSD"/>
    <property type="match status" value="1"/>
</dbReference>
<organism evidence="2 3">
    <name type="scientific">Streptomyces monashensis</name>
    <dbReference type="NCBI Taxonomy" id="1678012"/>
    <lineage>
        <taxon>Bacteria</taxon>
        <taxon>Bacillati</taxon>
        <taxon>Actinomycetota</taxon>
        <taxon>Actinomycetes</taxon>
        <taxon>Kitasatosporales</taxon>
        <taxon>Streptomycetaceae</taxon>
        <taxon>Streptomyces</taxon>
    </lineage>
</organism>
<dbReference type="Gene3D" id="2.40.50.140">
    <property type="entry name" value="Nucleic acid-binding proteins"/>
    <property type="match status" value="1"/>
</dbReference>
<evidence type="ECO:0000313" key="2">
    <source>
        <dbReference type="EMBL" id="OIJ94985.1"/>
    </source>
</evidence>
<dbReference type="AlphaFoldDB" id="A0A1S2PNK3"/>
<dbReference type="EMBL" id="MLYO01000067">
    <property type="protein sequence ID" value="OIJ94985.1"/>
    <property type="molecule type" value="Genomic_DNA"/>
</dbReference>
<dbReference type="OrthoDB" id="4260714at2"/>
<reference evidence="2 3" key="1">
    <citation type="submission" date="2016-10" db="EMBL/GenBank/DDBJ databases">
        <title>Genome sequence of Streptomyces sp. MUSC 1.</title>
        <authorList>
            <person name="Lee L.-H."/>
            <person name="Ser H.-L."/>
            <person name="Law J.W.-F."/>
        </authorList>
    </citation>
    <scope>NUCLEOTIDE SEQUENCE [LARGE SCALE GENOMIC DNA]</scope>
    <source>
        <strain evidence="2 3">MUSC 1</strain>
    </source>
</reference>